<evidence type="ECO:0000256" key="8">
    <source>
        <dbReference type="ARBA" id="ARBA00023004"/>
    </source>
</evidence>
<comment type="function">
    <text evidence="14">Bifunctional DNA N-glycosylase with associated apurinic/apyrimidinic (AP) lyase function that catalyzes the first step in base excision repair (BER), the primary repair pathway for the repair of oxidative DNA damage. The DNA N-glycosylase activity releases the damaged DNA base from DNA by cleaving the N-glycosidic bond, leaving an AP site. The AP lyase activity cleaves the phosphodiester bond 3' to the AP site by a beta-elimination. Primarily recognizes and repairs oxidative base damage of pyrimidines.</text>
</comment>
<evidence type="ECO:0000259" key="15">
    <source>
        <dbReference type="SMART" id="SM00478"/>
    </source>
</evidence>
<accession>A0AB39Z4D9</accession>
<evidence type="ECO:0000313" key="16">
    <source>
        <dbReference type="Proteomes" id="UP001652628"/>
    </source>
</evidence>
<dbReference type="InterPro" id="IPR000445">
    <property type="entry name" value="HhH_motif"/>
</dbReference>
<dbReference type="GO" id="GO:0006289">
    <property type="term" value="P:nucleotide-excision repair"/>
    <property type="evidence" value="ECO:0007669"/>
    <property type="project" value="TreeGrafter"/>
</dbReference>
<evidence type="ECO:0000256" key="12">
    <source>
        <dbReference type="ARBA" id="ARBA00023295"/>
    </source>
</evidence>
<dbReference type="Pfam" id="PF00633">
    <property type="entry name" value="HHH"/>
    <property type="match status" value="1"/>
</dbReference>
<dbReference type="InterPro" id="IPR011257">
    <property type="entry name" value="DNA_glycosylase"/>
</dbReference>
<keyword evidence="5 14" id="KW-0227">DNA damage</keyword>
<evidence type="ECO:0000256" key="3">
    <source>
        <dbReference type="ARBA" id="ARBA00022485"/>
    </source>
</evidence>
<evidence type="ECO:0000256" key="6">
    <source>
        <dbReference type="ARBA" id="ARBA00022801"/>
    </source>
</evidence>
<keyword evidence="9" id="KW-0411">Iron-sulfur</keyword>
<dbReference type="GO" id="GO:0140078">
    <property type="term" value="F:class I DNA-(apurinic or apyrimidinic site) endonuclease activity"/>
    <property type="evidence" value="ECO:0007669"/>
    <property type="project" value="UniProtKB-EC"/>
</dbReference>
<dbReference type="InterPro" id="IPR023170">
    <property type="entry name" value="HhH_base_excis_C"/>
</dbReference>
<reference evidence="17" key="1">
    <citation type="submission" date="2025-08" db="UniProtKB">
        <authorList>
            <consortium name="RefSeq"/>
        </authorList>
    </citation>
    <scope>IDENTIFICATION</scope>
</reference>
<evidence type="ECO:0000256" key="9">
    <source>
        <dbReference type="ARBA" id="ARBA00023014"/>
    </source>
</evidence>
<dbReference type="InterPro" id="IPR003651">
    <property type="entry name" value="Endonuclease3_FeS-loop_motif"/>
</dbReference>
<keyword evidence="4" id="KW-0479">Metal-binding</keyword>
<evidence type="ECO:0000256" key="5">
    <source>
        <dbReference type="ARBA" id="ARBA00022763"/>
    </source>
</evidence>
<protein>
    <recommendedName>
        <fullName evidence="14">Endonuclease III homolog</fullName>
        <ecNumber evidence="14">3.2.2.-</ecNumber>
        <ecNumber evidence="14">4.2.99.18</ecNumber>
    </recommendedName>
    <alternativeName>
        <fullName evidence="14">Bifunctional DNA N-glycosylase/DNA-(apurinic or apyrimidinic site) lyase</fullName>
        <shortName evidence="14">DNA glycosylase/AP lyase</shortName>
    </alternativeName>
</protein>
<dbReference type="SUPFAM" id="SSF48150">
    <property type="entry name" value="DNA-glycosylase"/>
    <property type="match status" value="1"/>
</dbReference>
<dbReference type="AlphaFoldDB" id="A0AB39Z4D9"/>
<feature type="domain" description="HhH-GPD" evidence="15">
    <location>
        <begin position="235"/>
        <end position="385"/>
    </location>
</feature>
<comment type="catalytic activity">
    <reaction evidence="13 14">
        <text>2'-deoxyribonucleotide-(2'-deoxyribose 5'-phosphate)-2'-deoxyribonucleotide-DNA = a 3'-end 2'-deoxyribonucleotide-(2,3-dehydro-2,3-deoxyribose 5'-phosphate)-DNA + a 5'-end 5'-phospho-2'-deoxyribonucleoside-DNA + H(+)</text>
        <dbReference type="Rhea" id="RHEA:66592"/>
        <dbReference type="Rhea" id="RHEA-COMP:13180"/>
        <dbReference type="Rhea" id="RHEA-COMP:16897"/>
        <dbReference type="Rhea" id="RHEA-COMP:17067"/>
        <dbReference type="ChEBI" id="CHEBI:15378"/>
        <dbReference type="ChEBI" id="CHEBI:136412"/>
        <dbReference type="ChEBI" id="CHEBI:157695"/>
        <dbReference type="ChEBI" id="CHEBI:167181"/>
        <dbReference type="EC" id="4.2.99.18"/>
    </reaction>
</comment>
<proteinExistence type="inferred from homology"/>
<comment type="caution">
    <text evidence="14">Lacks conserved residue(s) required for the propagation of feature annotation.</text>
</comment>
<evidence type="ECO:0000256" key="13">
    <source>
        <dbReference type="ARBA" id="ARBA00044632"/>
    </source>
</evidence>
<dbReference type="GeneID" id="108008892"/>
<dbReference type="EC" id="3.2.2.-" evidence="14"/>
<dbReference type="CDD" id="cd00056">
    <property type="entry name" value="ENDO3c"/>
    <property type="match status" value="1"/>
</dbReference>
<keyword evidence="14" id="KW-0539">Nucleus</keyword>
<dbReference type="PROSITE" id="PS01155">
    <property type="entry name" value="ENDONUCLEASE_III_2"/>
    <property type="match status" value="1"/>
</dbReference>
<name>A0AB39Z4D9_DROSZ</name>
<dbReference type="GO" id="GO:0005634">
    <property type="term" value="C:nucleus"/>
    <property type="evidence" value="ECO:0007669"/>
    <property type="project" value="UniProtKB-SubCell"/>
</dbReference>
<evidence type="ECO:0000256" key="2">
    <source>
        <dbReference type="ARBA" id="ARBA00008343"/>
    </source>
</evidence>
<organism evidence="16 17">
    <name type="scientific">Drosophila suzukii</name>
    <name type="common">Spotted-wing drosophila fruit fly</name>
    <dbReference type="NCBI Taxonomy" id="28584"/>
    <lineage>
        <taxon>Eukaryota</taxon>
        <taxon>Metazoa</taxon>
        <taxon>Ecdysozoa</taxon>
        <taxon>Arthropoda</taxon>
        <taxon>Hexapoda</taxon>
        <taxon>Insecta</taxon>
        <taxon>Pterygota</taxon>
        <taxon>Neoptera</taxon>
        <taxon>Endopterygota</taxon>
        <taxon>Diptera</taxon>
        <taxon>Brachycera</taxon>
        <taxon>Muscomorpha</taxon>
        <taxon>Ephydroidea</taxon>
        <taxon>Drosophilidae</taxon>
        <taxon>Drosophila</taxon>
        <taxon>Sophophora</taxon>
    </lineage>
</organism>
<dbReference type="GO" id="GO:0046872">
    <property type="term" value="F:metal ion binding"/>
    <property type="evidence" value="ECO:0007669"/>
    <property type="project" value="UniProtKB-KW"/>
</dbReference>
<keyword evidence="12 14" id="KW-0326">Glycosidase</keyword>
<dbReference type="GO" id="GO:0006285">
    <property type="term" value="P:base-excision repair, AP site formation"/>
    <property type="evidence" value="ECO:0007669"/>
    <property type="project" value="UniProtKB-UniRule"/>
</dbReference>
<keyword evidence="11 14" id="KW-0456">Lyase</keyword>
<dbReference type="RefSeq" id="XP_016928288.3">
    <property type="nucleotide sequence ID" value="XM_017072799.4"/>
</dbReference>
<dbReference type="InterPro" id="IPR004036">
    <property type="entry name" value="Endonuclease-III-like_CS2"/>
</dbReference>
<comment type="subcellular location">
    <subcellularLocation>
        <location evidence="14">Nucleus</location>
    </subcellularLocation>
    <subcellularLocation>
        <location evidence="14">Mitochondrion</location>
    </subcellularLocation>
</comment>
<dbReference type="SMART" id="SM00525">
    <property type="entry name" value="FES"/>
    <property type="match status" value="1"/>
</dbReference>
<keyword evidence="14" id="KW-0496">Mitochondrion</keyword>
<dbReference type="EC" id="4.2.99.18" evidence="14"/>
<sequence>MNARRAGIILNMAKNVKKLTLANKLAKRGDVIKPTEIISRQNRADNVRDIEDLVGAAGSSSSIYFSPIRTRKQRQVNGESLKMEPLKMESLKKEPLSPTRVPPKKNKKVDHTVTKIQVGSATVVKCKVVQEAAESPIMTDKIKKEMESQIKQELNIQESLEALKTVKTELVNQLDPNLYPEVQAPHPLWYNHLENIRIMRNSKTAPVDTMGCHRCADSKADAKTQRFQNLVALMLSSQTKDQTTFEAMNRLKDRTLTPLKLKEMPVTELENLLHPVSFYKNKAKYLKQTVEILMDKYDSDIPDNIKELVALPGVGPKMAHICMAVAWNKITGIGVDVHVHRLSNRLGWVPKPTKEPEQTRIALEKWLPFSLWSEVNHLFVGFGQTICTPVKPNCGECLNKDICPSANVEVKPKKKRDR</sequence>
<evidence type="ECO:0000256" key="14">
    <source>
        <dbReference type="HAMAP-Rule" id="MF_03183"/>
    </source>
</evidence>
<keyword evidence="7" id="KW-0809">Transit peptide</keyword>
<evidence type="ECO:0000256" key="1">
    <source>
        <dbReference type="ARBA" id="ARBA00001966"/>
    </source>
</evidence>
<keyword evidence="6 14" id="KW-0378">Hydrolase</keyword>
<dbReference type="Pfam" id="PF00730">
    <property type="entry name" value="HhH-GPD"/>
    <property type="match status" value="1"/>
</dbReference>
<keyword evidence="16" id="KW-1185">Reference proteome</keyword>
<dbReference type="Gene3D" id="1.10.340.30">
    <property type="entry name" value="Hypothetical protein, domain 2"/>
    <property type="match status" value="1"/>
</dbReference>
<dbReference type="SMART" id="SM00478">
    <property type="entry name" value="ENDO3c"/>
    <property type="match status" value="1"/>
</dbReference>
<dbReference type="GO" id="GO:0000703">
    <property type="term" value="F:oxidized pyrimidine nucleobase lesion DNA N-glycosylase activity"/>
    <property type="evidence" value="ECO:0007669"/>
    <property type="project" value="UniProtKB-UniRule"/>
</dbReference>
<dbReference type="HAMAP" id="MF_03183">
    <property type="entry name" value="Endonuclease_III_Nth"/>
    <property type="match status" value="1"/>
</dbReference>
<keyword evidence="10 14" id="KW-0234">DNA repair</keyword>
<dbReference type="GO" id="GO:0005739">
    <property type="term" value="C:mitochondrion"/>
    <property type="evidence" value="ECO:0007669"/>
    <property type="project" value="UniProtKB-SubCell"/>
</dbReference>
<keyword evidence="8" id="KW-0408">Iron</keyword>
<dbReference type="InterPro" id="IPR030841">
    <property type="entry name" value="NTH1"/>
</dbReference>
<evidence type="ECO:0000256" key="11">
    <source>
        <dbReference type="ARBA" id="ARBA00023239"/>
    </source>
</evidence>
<dbReference type="Gene3D" id="1.10.1670.10">
    <property type="entry name" value="Helix-hairpin-Helix base-excision DNA repair enzymes (C-terminal)"/>
    <property type="match status" value="1"/>
</dbReference>
<evidence type="ECO:0000256" key="7">
    <source>
        <dbReference type="ARBA" id="ARBA00022946"/>
    </source>
</evidence>
<evidence type="ECO:0000256" key="10">
    <source>
        <dbReference type="ARBA" id="ARBA00023204"/>
    </source>
</evidence>
<dbReference type="PANTHER" id="PTHR43286:SF1">
    <property type="entry name" value="ENDONUCLEASE III-LIKE PROTEIN 1"/>
    <property type="match status" value="1"/>
</dbReference>
<dbReference type="GO" id="GO:0003677">
    <property type="term" value="F:DNA binding"/>
    <property type="evidence" value="ECO:0007669"/>
    <property type="project" value="UniProtKB-UniRule"/>
</dbReference>
<keyword evidence="3" id="KW-0004">4Fe-4S</keyword>
<comment type="cofactor">
    <cofactor evidence="1">
        <name>[4Fe-4S] cluster</name>
        <dbReference type="ChEBI" id="CHEBI:49883"/>
    </cofactor>
</comment>
<gene>
    <name evidence="17" type="primary">Nthl1</name>
    <name evidence="14" type="synonym">NTH1</name>
</gene>
<dbReference type="PANTHER" id="PTHR43286">
    <property type="entry name" value="ENDONUCLEASE III-LIKE PROTEIN 1"/>
    <property type="match status" value="1"/>
</dbReference>
<dbReference type="Proteomes" id="UP001652628">
    <property type="component" value="Chromosome 2L"/>
</dbReference>
<evidence type="ECO:0000313" key="17">
    <source>
        <dbReference type="RefSeq" id="XP_016928288.3"/>
    </source>
</evidence>
<dbReference type="GO" id="GO:0051539">
    <property type="term" value="F:4 iron, 4 sulfur cluster binding"/>
    <property type="evidence" value="ECO:0007669"/>
    <property type="project" value="UniProtKB-KW"/>
</dbReference>
<evidence type="ECO:0000256" key="4">
    <source>
        <dbReference type="ARBA" id="ARBA00022723"/>
    </source>
</evidence>
<comment type="similarity">
    <text evidence="2 14">Belongs to the Nth/MutY family.</text>
</comment>
<dbReference type="InterPro" id="IPR003265">
    <property type="entry name" value="HhH-GPD_domain"/>
</dbReference>